<comment type="caution">
    <text evidence="1">The sequence shown here is derived from an EMBL/GenBank/DDBJ whole genome shotgun (WGS) entry which is preliminary data.</text>
</comment>
<reference evidence="1 2" key="1">
    <citation type="submission" date="2018-06" db="EMBL/GenBank/DDBJ databases">
        <title>Genomic Encyclopedia of Type Strains, Phase IV (KMG-IV): sequencing the most valuable type-strain genomes for metagenomic binning, comparative biology and taxonomic classification.</title>
        <authorList>
            <person name="Goeker M."/>
        </authorList>
    </citation>
    <scope>NUCLEOTIDE SEQUENCE [LARGE SCALE GENOMIC DNA]</scope>
    <source>
        <strain evidence="1 2">DSM 30166</strain>
    </source>
</reference>
<dbReference type="EMBL" id="QNRY01000028">
    <property type="protein sequence ID" value="RBP60972.1"/>
    <property type="molecule type" value="Genomic_DNA"/>
</dbReference>
<evidence type="ECO:0000313" key="1">
    <source>
        <dbReference type="EMBL" id="RBP60972.1"/>
    </source>
</evidence>
<accession>A0A366I0S0</accession>
<dbReference type="AlphaFoldDB" id="A0A366I0S0"/>
<proteinExistence type="predicted"/>
<protein>
    <submittedName>
        <fullName evidence="1">Uncharacterized protein</fullName>
    </submittedName>
</protein>
<organism evidence="1 2">
    <name type="scientific">Brenneria salicis ATCC 15712 = DSM 30166</name>
    <dbReference type="NCBI Taxonomy" id="714314"/>
    <lineage>
        <taxon>Bacteria</taxon>
        <taxon>Pseudomonadati</taxon>
        <taxon>Pseudomonadota</taxon>
        <taxon>Gammaproteobacteria</taxon>
        <taxon>Enterobacterales</taxon>
        <taxon>Pectobacteriaceae</taxon>
        <taxon>Brenneria</taxon>
    </lineage>
</organism>
<name>A0A366I0S0_9GAMM</name>
<dbReference type="Proteomes" id="UP000253046">
    <property type="component" value="Unassembled WGS sequence"/>
</dbReference>
<sequence length="31" mass="3798">MYYDFDIIKSLPLSNFMLKMKPEEEEQCLLK</sequence>
<gene>
    <name evidence="1" type="ORF">DES54_12824</name>
</gene>
<evidence type="ECO:0000313" key="2">
    <source>
        <dbReference type="Proteomes" id="UP000253046"/>
    </source>
</evidence>
<keyword evidence="2" id="KW-1185">Reference proteome</keyword>